<feature type="region of interest" description="Disordered" evidence="4">
    <location>
        <begin position="332"/>
        <end position="358"/>
    </location>
</feature>
<reference evidence="6" key="1">
    <citation type="submission" date="2023-08" db="EMBL/GenBank/DDBJ databases">
        <title>Pelteobagrus vachellii genome.</title>
        <authorList>
            <person name="Liu H."/>
        </authorList>
    </citation>
    <scope>NUCLEOTIDE SEQUENCE</scope>
    <source>
        <strain evidence="6">PRFRI_2022a</strain>
        <tissue evidence="6">Muscle</tissue>
    </source>
</reference>
<dbReference type="Gene3D" id="1.10.1900.10">
    <property type="entry name" value="c-terminal domain of poly(a) binding protein"/>
    <property type="match status" value="1"/>
</dbReference>
<dbReference type="InterPro" id="IPR012677">
    <property type="entry name" value="Nucleotide-bd_a/b_plait_sf"/>
</dbReference>
<feature type="domain" description="RRM" evidence="5">
    <location>
        <begin position="96"/>
        <end position="172"/>
    </location>
</feature>
<dbReference type="InterPro" id="IPR003954">
    <property type="entry name" value="RRM_euk-type"/>
</dbReference>
<dbReference type="PANTHER" id="PTHR24012">
    <property type="entry name" value="RNA BINDING PROTEIN"/>
    <property type="match status" value="1"/>
</dbReference>
<feature type="domain" description="RRM" evidence="5">
    <location>
        <begin position="8"/>
        <end position="86"/>
    </location>
</feature>
<proteinExistence type="predicted"/>
<dbReference type="AlphaFoldDB" id="A0AA88M0S7"/>
<keyword evidence="7" id="KW-1185">Reference proteome</keyword>
<feature type="domain" description="RRM" evidence="5">
    <location>
        <begin position="388"/>
        <end position="466"/>
    </location>
</feature>
<dbReference type="SMART" id="SM00361">
    <property type="entry name" value="RRM_1"/>
    <property type="match status" value="4"/>
</dbReference>
<evidence type="ECO:0000256" key="1">
    <source>
        <dbReference type="ARBA" id="ARBA00022737"/>
    </source>
</evidence>
<dbReference type="EMBL" id="JAVHJS010000019">
    <property type="protein sequence ID" value="KAK2827357.1"/>
    <property type="molecule type" value="Genomic_DNA"/>
</dbReference>
<feature type="domain" description="RRM" evidence="5">
    <location>
        <begin position="589"/>
        <end position="665"/>
    </location>
</feature>
<feature type="domain" description="RRM" evidence="5">
    <location>
        <begin position="209"/>
        <end position="285"/>
    </location>
</feature>
<keyword evidence="1" id="KW-0677">Repeat</keyword>
<evidence type="ECO:0000256" key="4">
    <source>
        <dbReference type="SAM" id="MobiDB-lite"/>
    </source>
</evidence>
<dbReference type="Pfam" id="PF00076">
    <property type="entry name" value="RRM_1"/>
    <property type="match status" value="6"/>
</dbReference>
<feature type="region of interest" description="Disordered" evidence="4">
    <location>
        <begin position="555"/>
        <end position="584"/>
    </location>
</feature>
<gene>
    <name evidence="6" type="ORF">Q7C36_018283</name>
</gene>
<protein>
    <recommendedName>
        <fullName evidence="5">RRM domain-containing protein</fullName>
    </recommendedName>
</protein>
<dbReference type="Gene3D" id="3.30.70.330">
    <property type="match status" value="6"/>
</dbReference>
<feature type="region of interest" description="Disordered" evidence="4">
    <location>
        <begin position="176"/>
        <end position="204"/>
    </location>
</feature>
<feature type="compositionally biased region" description="Polar residues" evidence="4">
    <location>
        <begin position="332"/>
        <end position="342"/>
    </location>
</feature>
<dbReference type="SUPFAM" id="SSF54928">
    <property type="entry name" value="RNA-binding domain, RBD"/>
    <property type="match status" value="4"/>
</dbReference>
<dbReference type="InterPro" id="IPR000504">
    <property type="entry name" value="RRM_dom"/>
</dbReference>
<organism evidence="6 7">
    <name type="scientific">Tachysurus vachellii</name>
    <name type="common">Darkbarbel catfish</name>
    <name type="synonym">Pelteobagrus vachellii</name>
    <dbReference type="NCBI Taxonomy" id="175792"/>
    <lineage>
        <taxon>Eukaryota</taxon>
        <taxon>Metazoa</taxon>
        <taxon>Chordata</taxon>
        <taxon>Craniata</taxon>
        <taxon>Vertebrata</taxon>
        <taxon>Euteleostomi</taxon>
        <taxon>Actinopterygii</taxon>
        <taxon>Neopterygii</taxon>
        <taxon>Teleostei</taxon>
        <taxon>Ostariophysi</taxon>
        <taxon>Siluriformes</taxon>
        <taxon>Bagridae</taxon>
        <taxon>Tachysurus</taxon>
    </lineage>
</organism>
<sequence>MNSNSMMPTLYVGDLHPKVTEPMIKEKFSTAGFIHSIRLCRDKKTGSSLCYAFVNFKHQADAEQAVEMYNFKPLMGRPMRVVWYQRDPALRKSCVGKLIIKNLDKSVDNVTLFETFSVFGKVLSCKVVANNKGSKGFGFVQFESEEAASKAMKELNSKYLKNRKVFIEHFKPREERKAEEMNSKQVHVGQEQTKEEGRTHHNQKTEQGVGLIIKNLDQQVDDKHLRTEFAQFGTVISAKVKKENGHSQGFGFVRFVSSVDAMKAKQEMDGRMWGRKMVHVEMVQHKEERKAYLPHQTKGTIKSSTRHVPSAVHTVAVVDTVPVVVPAADEASSTPAASVSEVQQEEDTTDVPTYSPAGKHLTSYMQESAPVDDQIQIAFEMNSDSMMPTLYVGDLHPKVTEPMIKEKFSTAGFIHSIRLCRDKKTGSSLCYAFVKFKHKADAEQAVEMYNFKPLMGRPMRVVWYQRDPALRKSCVGKLIIKNLDKSVDNVTLFETFSVFGKVLSCKVVANNKGSKGFGFVQFESEEAASKAMKELNSKYLKNRKVFIEHFKPREERKAEEMNSKQGHVGQEQTKEEGRTHHNQKTEQGVGLIIKNLDQHVDDKHLRTEFAQFGTVISAKVKKENGHSQGFGFVRFVSSVDAMKAKQEMDGRIWGRKMVHVEMVQHKEERKAYLPRQTKGTIKSSTRHVPSAVHTVPVVDTVPVVVPAADEASSTPAASVSEVQQEEDTTDVPIYPPAGKRQPIHILKSSPVDDQIQMAHDYMLPLVEKIHPTQTNKIPCMNLEGENNYNIISMIGESELLDEMMDKMDALGSWTQAGNNVDVL</sequence>
<evidence type="ECO:0000256" key="3">
    <source>
        <dbReference type="PROSITE-ProRule" id="PRU00176"/>
    </source>
</evidence>
<evidence type="ECO:0000313" key="6">
    <source>
        <dbReference type="EMBL" id="KAK2827357.1"/>
    </source>
</evidence>
<dbReference type="Proteomes" id="UP001187315">
    <property type="component" value="Unassembled WGS sequence"/>
</dbReference>
<dbReference type="GO" id="GO:0003723">
    <property type="term" value="F:RNA binding"/>
    <property type="evidence" value="ECO:0007669"/>
    <property type="project" value="UniProtKB-UniRule"/>
</dbReference>
<name>A0AA88M0S7_TACVA</name>
<dbReference type="SMART" id="SM00360">
    <property type="entry name" value="RRM"/>
    <property type="match status" value="6"/>
</dbReference>
<feature type="region of interest" description="Disordered" evidence="4">
    <location>
        <begin position="712"/>
        <end position="739"/>
    </location>
</feature>
<accession>A0AA88M0S7</accession>
<keyword evidence="2 3" id="KW-0694">RNA-binding</keyword>
<feature type="compositionally biased region" description="Polar residues" evidence="4">
    <location>
        <begin position="712"/>
        <end position="722"/>
    </location>
</feature>
<evidence type="ECO:0000259" key="5">
    <source>
        <dbReference type="PROSITE" id="PS50102"/>
    </source>
</evidence>
<dbReference type="FunFam" id="3.30.70.330:FF:000003">
    <property type="entry name" value="Polyadenylate-binding protein"/>
    <property type="match status" value="2"/>
</dbReference>
<evidence type="ECO:0000256" key="2">
    <source>
        <dbReference type="ARBA" id="ARBA00022884"/>
    </source>
</evidence>
<evidence type="ECO:0000313" key="7">
    <source>
        <dbReference type="Proteomes" id="UP001187315"/>
    </source>
</evidence>
<feature type="domain" description="RRM" evidence="5">
    <location>
        <begin position="476"/>
        <end position="552"/>
    </location>
</feature>
<dbReference type="PROSITE" id="PS50102">
    <property type="entry name" value="RRM"/>
    <property type="match status" value="6"/>
</dbReference>
<comment type="caution">
    <text evidence="6">The sequence shown here is derived from an EMBL/GenBank/DDBJ whole genome shotgun (WGS) entry which is preliminary data.</text>
</comment>
<dbReference type="InterPro" id="IPR035979">
    <property type="entry name" value="RBD_domain_sf"/>
</dbReference>